<dbReference type="PANTHER" id="PTHR20899">
    <property type="entry name" value="PIERCE HOMOLOG"/>
    <property type="match status" value="1"/>
</dbReference>
<sequence length="101" mass="11743">MSQQRLPGQKPDEDVETYLARIEQRVQEKLAAEGQVPDRFSTLTSKGTFREEHPIYRTTNNDYGAMDMSEYERPATYKTVSRQFTEKQHLGINFEHGGFNL</sequence>
<dbReference type="AlphaFoldDB" id="A2F3W4"/>
<proteinExistence type="inferred from homology"/>
<keyword evidence="4" id="KW-0206">Cytoskeleton</keyword>
<organism evidence="7 8">
    <name type="scientific">Trichomonas vaginalis (strain ATCC PRA-98 / G3)</name>
    <dbReference type="NCBI Taxonomy" id="412133"/>
    <lineage>
        <taxon>Eukaryota</taxon>
        <taxon>Metamonada</taxon>
        <taxon>Parabasalia</taxon>
        <taxon>Trichomonadida</taxon>
        <taxon>Trichomonadidae</taxon>
        <taxon>Trichomonas</taxon>
    </lineage>
</organism>
<dbReference type="PANTHER" id="PTHR20899:SF1">
    <property type="entry name" value="PIERCER OF MICROTUBULE WALL 1 PROTEIN"/>
    <property type="match status" value="1"/>
</dbReference>
<keyword evidence="3" id="KW-0963">Cytoplasm</keyword>
<evidence type="ECO:0000313" key="7">
    <source>
        <dbReference type="EMBL" id="EAY00380.1"/>
    </source>
</evidence>
<accession>A2F3W4</accession>
<dbReference type="GO" id="GO:0005879">
    <property type="term" value="C:axonemal microtubule"/>
    <property type="evidence" value="ECO:0007669"/>
    <property type="project" value="InterPro"/>
</dbReference>
<keyword evidence="5" id="KW-0966">Cell projection</keyword>
<dbReference type="KEGG" id="tva:4758200"/>
<comment type="similarity">
    <text evidence="6">Belongs to the PIERCE1 family.</text>
</comment>
<evidence type="ECO:0000256" key="6">
    <source>
        <dbReference type="ARBA" id="ARBA00038014"/>
    </source>
</evidence>
<evidence type="ECO:0000256" key="4">
    <source>
        <dbReference type="ARBA" id="ARBA00023212"/>
    </source>
</evidence>
<evidence type="ECO:0000313" key="8">
    <source>
        <dbReference type="Proteomes" id="UP000001542"/>
    </source>
</evidence>
<dbReference type="VEuPathDB" id="TrichDB:TVAG_290860"/>
<dbReference type="Pfam" id="PF14892">
    <property type="entry name" value="PIRC1_2"/>
    <property type="match status" value="1"/>
</dbReference>
<dbReference type="InParanoid" id="A2F3W4"/>
<reference evidence="7" key="2">
    <citation type="journal article" date="2007" name="Science">
        <title>Draft genome sequence of the sexually transmitted pathogen Trichomonas vaginalis.</title>
        <authorList>
            <person name="Carlton J.M."/>
            <person name="Hirt R.P."/>
            <person name="Silva J.C."/>
            <person name="Delcher A.L."/>
            <person name="Schatz M."/>
            <person name="Zhao Q."/>
            <person name="Wortman J.R."/>
            <person name="Bidwell S.L."/>
            <person name="Alsmark U.C.M."/>
            <person name="Besteiro S."/>
            <person name="Sicheritz-Ponten T."/>
            <person name="Noel C.J."/>
            <person name="Dacks J.B."/>
            <person name="Foster P.G."/>
            <person name="Simillion C."/>
            <person name="Van de Peer Y."/>
            <person name="Miranda-Saavedra D."/>
            <person name="Barton G.J."/>
            <person name="Westrop G.D."/>
            <person name="Mueller S."/>
            <person name="Dessi D."/>
            <person name="Fiori P.L."/>
            <person name="Ren Q."/>
            <person name="Paulsen I."/>
            <person name="Zhang H."/>
            <person name="Bastida-Corcuera F.D."/>
            <person name="Simoes-Barbosa A."/>
            <person name="Brown M.T."/>
            <person name="Hayes R.D."/>
            <person name="Mukherjee M."/>
            <person name="Okumura C.Y."/>
            <person name="Schneider R."/>
            <person name="Smith A.J."/>
            <person name="Vanacova S."/>
            <person name="Villalvazo M."/>
            <person name="Haas B.J."/>
            <person name="Pertea M."/>
            <person name="Feldblyum T.V."/>
            <person name="Utterback T.R."/>
            <person name="Shu C.L."/>
            <person name="Osoegawa K."/>
            <person name="de Jong P.J."/>
            <person name="Hrdy I."/>
            <person name="Horvathova L."/>
            <person name="Zubacova Z."/>
            <person name="Dolezal P."/>
            <person name="Malik S.B."/>
            <person name="Logsdon J.M. Jr."/>
            <person name="Henze K."/>
            <person name="Gupta A."/>
            <person name="Wang C.C."/>
            <person name="Dunne R.L."/>
            <person name="Upcroft J.A."/>
            <person name="Upcroft P."/>
            <person name="White O."/>
            <person name="Salzberg S.L."/>
            <person name="Tang P."/>
            <person name="Chiu C.-H."/>
            <person name="Lee Y.-S."/>
            <person name="Embley T.M."/>
            <person name="Coombs G.H."/>
            <person name="Mottram J.C."/>
            <person name="Tachezy J."/>
            <person name="Fraser-Liggett C.M."/>
            <person name="Johnson P.J."/>
        </authorList>
    </citation>
    <scope>NUCLEOTIDE SEQUENCE [LARGE SCALE GENOMIC DNA]</scope>
    <source>
        <strain evidence="7">G3</strain>
    </source>
</reference>
<reference evidence="7" key="1">
    <citation type="submission" date="2006-10" db="EMBL/GenBank/DDBJ databases">
        <authorList>
            <person name="Amadeo P."/>
            <person name="Zhao Q."/>
            <person name="Wortman J."/>
            <person name="Fraser-Liggett C."/>
            <person name="Carlton J."/>
        </authorList>
    </citation>
    <scope>NUCLEOTIDE SEQUENCE</scope>
    <source>
        <strain evidence="7">G3</strain>
    </source>
</reference>
<evidence type="ECO:0000256" key="1">
    <source>
        <dbReference type="ARBA" id="ARBA00004138"/>
    </source>
</evidence>
<keyword evidence="8" id="KW-1185">Reference proteome</keyword>
<dbReference type="VEuPathDB" id="TrichDB:TVAGG3_0307440"/>
<dbReference type="Proteomes" id="UP000001542">
    <property type="component" value="Unassembled WGS sequence"/>
</dbReference>
<dbReference type="RefSeq" id="XP_001313309.1">
    <property type="nucleotide sequence ID" value="XM_001313308.1"/>
</dbReference>
<evidence type="ECO:0000256" key="2">
    <source>
        <dbReference type="ARBA" id="ARBA00004245"/>
    </source>
</evidence>
<name>A2F3W4_TRIV3</name>
<dbReference type="EMBL" id="DS113603">
    <property type="protein sequence ID" value="EAY00380.1"/>
    <property type="molecule type" value="Genomic_DNA"/>
</dbReference>
<dbReference type="OrthoDB" id="546383at2759"/>
<evidence type="ECO:0000256" key="3">
    <source>
        <dbReference type="ARBA" id="ARBA00022490"/>
    </source>
</evidence>
<gene>
    <name evidence="7" type="ORF">TVAG_290860</name>
</gene>
<comment type="subcellular location">
    <subcellularLocation>
        <location evidence="1">Cell projection</location>
        <location evidence="1">Cilium</location>
    </subcellularLocation>
    <subcellularLocation>
        <location evidence="2">Cytoplasm</location>
        <location evidence="2">Cytoskeleton</location>
    </subcellularLocation>
</comment>
<evidence type="ECO:0000256" key="5">
    <source>
        <dbReference type="ARBA" id="ARBA00023273"/>
    </source>
</evidence>
<dbReference type="InterPro" id="IPR026507">
    <property type="entry name" value="PIRC1/2"/>
</dbReference>
<dbReference type="GO" id="GO:0035082">
    <property type="term" value="P:axoneme assembly"/>
    <property type="evidence" value="ECO:0007669"/>
    <property type="project" value="InterPro"/>
</dbReference>
<protein>
    <submittedName>
        <fullName evidence="7">Uncharacterized protein</fullName>
    </submittedName>
</protein>